<dbReference type="HOGENOM" id="CLU_3009835_0_0_5"/>
<reference evidence="1 2" key="1">
    <citation type="journal article" date="2013" name="PLoS ONE">
        <title>Poles Apart: Arctic and Antarctic Octadecabacter strains Share High Genome Plasticity and a New Type of Xanthorhodopsin.</title>
        <authorList>
            <person name="Vollmers J."/>
            <person name="Voget S."/>
            <person name="Dietrich S."/>
            <person name="Gollnow K."/>
            <person name="Smits M."/>
            <person name="Meyer K."/>
            <person name="Brinkhoff T."/>
            <person name="Simon M."/>
            <person name="Daniel R."/>
        </authorList>
    </citation>
    <scope>NUCLEOTIDE SEQUENCE [LARGE SCALE GENOMIC DNA]</scope>
    <source>
        <strain evidence="1 2">307</strain>
    </source>
</reference>
<name>M9R4T3_9RHOB</name>
<evidence type="ECO:0000313" key="1">
    <source>
        <dbReference type="EMBL" id="AGI67639.1"/>
    </source>
</evidence>
<dbReference type="KEGG" id="oat:OAN307_c19930"/>
<keyword evidence="2" id="KW-1185">Reference proteome</keyword>
<protein>
    <submittedName>
        <fullName evidence="1">Uncharacterized protein</fullName>
    </submittedName>
</protein>
<dbReference type="Proteomes" id="UP000005307">
    <property type="component" value="Chromosome"/>
</dbReference>
<dbReference type="AlphaFoldDB" id="M9R4T3"/>
<accession>M9R4T3</accession>
<proteinExistence type="predicted"/>
<sequence length="56" mass="6701">MVKFAALPKDRYCMCEGMLRQHRQKNKRRFIRVVDLSALRHKVRFPPFVAELIAQT</sequence>
<gene>
    <name evidence="1" type="ORF">OAN307_c19930</name>
</gene>
<organism evidence="1 2">
    <name type="scientific">Octadecabacter antarcticus 307</name>
    <dbReference type="NCBI Taxonomy" id="391626"/>
    <lineage>
        <taxon>Bacteria</taxon>
        <taxon>Pseudomonadati</taxon>
        <taxon>Pseudomonadota</taxon>
        <taxon>Alphaproteobacteria</taxon>
        <taxon>Rhodobacterales</taxon>
        <taxon>Roseobacteraceae</taxon>
        <taxon>Octadecabacter</taxon>
    </lineage>
</organism>
<evidence type="ECO:0000313" key="2">
    <source>
        <dbReference type="Proteomes" id="UP000005307"/>
    </source>
</evidence>
<dbReference type="EMBL" id="CP003740">
    <property type="protein sequence ID" value="AGI67639.1"/>
    <property type="molecule type" value="Genomic_DNA"/>
</dbReference>